<protein>
    <submittedName>
        <fullName evidence="3">DNA-binding protein</fullName>
    </submittedName>
</protein>
<proteinExistence type="predicted"/>
<reference evidence="3" key="1">
    <citation type="journal article" date="2020" name="mSystems">
        <title>Genome- and Community-Level Interaction Insights into Carbon Utilization and Element Cycling Functions of Hydrothermarchaeota in Hydrothermal Sediment.</title>
        <authorList>
            <person name="Zhou Z."/>
            <person name="Liu Y."/>
            <person name="Xu W."/>
            <person name="Pan J."/>
            <person name="Luo Z.H."/>
            <person name="Li M."/>
        </authorList>
    </citation>
    <scope>NUCLEOTIDE SEQUENCE [LARGE SCALE GENOMIC DNA]</scope>
    <source>
        <strain evidence="3">SpSt-210</strain>
    </source>
</reference>
<dbReference type="InterPro" id="IPR041657">
    <property type="entry name" value="HTH_17"/>
</dbReference>
<dbReference type="Pfam" id="PF12728">
    <property type="entry name" value="HTH_17"/>
    <property type="match status" value="1"/>
</dbReference>
<dbReference type="InterPro" id="IPR010093">
    <property type="entry name" value="SinI_DNA-bd"/>
</dbReference>
<comment type="caution">
    <text evidence="3">The sequence shown here is derived from an EMBL/GenBank/DDBJ whole genome shotgun (WGS) entry which is preliminary data.</text>
</comment>
<dbReference type="SUPFAM" id="SSF46955">
    <property type="entry name" value="Putative DNA-binding domain"/>
    <property type="match status" value="1"/>
</dbReference>
<dbReference type="AlphaFoldDB" id="A0A831WZL9"/>
<sequence>MIEIDGVEYLTAQEAARLLGVKLATLYAYASRGRIQSYRRGVRRERYYRRSEIEALLRLQPAERERASDERLPPAESWIPFT</sequence>
<dbReference type="GO" id="GO:0003677">
    <property type="term" value="F:DNA binding"/>
    <property type="evidence" value="ECO:0007669"/>
    <property type="project" value="UniProtKB-KW"/>
</dbReference>
<dbReference type="NCBIfam" id="TIGR01764">
    <property type="entry name" value="excise"/>
    <property type="match status" value="1"/>
</dbReference>
<feature type="domain" description="Helix-turn-helix" evidence="2">
    <location>
        <begin position="9"/>
        <end position="58"/>
    </location>
</feature>
<feature type="compositionally biased region" description="Basic and acidic residues" evidence="1">
    <location>
        <begin position="63"/>
        <end position="73"/>
    </location>
</feature>
<dbReference type="EMBL" id="DSIY01000249">
    <property type="protein sequence ID" value="HEG91883.1"/>
    <property type="molecule type" value="Genomic_DNA"/>
</dbReference>
<keyword evidence="3" id="KW-0238">DNA-binding</keyword>
<gene>
    <name evidence="3" type="ORF">ENP34_10660</name>
</gene>
<feature type="region of interest" description="Disordered" evidence="1">
    <location>
        <begin position="63"/>
        <end position="82"/>
    </location>
</feature>
<organism evidence="3">
    <name type="scientific">Thermorudis peleae</name>
    <dbReference type="NCBI Taxonomy" id="1382356"/>
    <lineage>
        <taxon>Bacteria</taxon>
        <taxon>Pseudomonadati</taxon>
        <taxon>Thermomicrobiota</taxon>
        <taxon>Thermomicrobia</taxon>
        <taxon>Thermomicrobia incertae sedis</taxon>
        <taxon>Thermorudis</taxon>
    </lineage>
</organism>
<name>A0A831WZL9_9BACT</name>
<evidence type="ECO:0000256" key="1">
    <source>
        <dbReference type="SAM" id="MobiDB-lite"/>
    </source>
</evidence>
<dbReference type="Gene3D" id="1.10.1660.10">
    <property type="match status" value="1"/>
</dbReference>
<accession>A0A831WZL9</accession>
<dbReference type="InterPro" id="IPR009061">
    <property type="entry name" value="DNA-bd_dom_put_sf"/>
</dbReference>
<evidence type="ECO:0000313" key="3">
    <source>
        <dbReference type="EMBL" id="HEG91883.1"/>
    </source>
</evidence>
<evidence type="ECO:0000259" key="2">
    <source>
        <dbReference type="Pfam" id="PF12728"/>
    </source>
</evidence>